<keyword evidence="2" id="KW-1185">Reference proteome</keyword>
<sequence>MRKEDRTVHWHAYAYTGGRWPKDSEARNLQAAVPPNTVSHWFRKPQQMRAGTFTDPGDAWAWLKKEVRAAPPRDVDGKLQYLRECVERGADAYAGYYSHGQLVVRCVLVCPRAGERCPDPPQ</sequence>
<gene>
    <name evidence="1" type="ORF">ITI46_02530</name>
</gene>
<accession>A0ABS3X5D9</accession>
<evidence type="ECO:0000313" key="2">
    <source>
        <dbReference type="Proteomes" id="UP001519064"/>
    </source>
</evidence>
<evidence type="ECO:0000313" key="1">
    <source>
        <dbReference type="EMBL" id="MBO8190592.1"/>
    </source>
</evidence>
<dbReference type="Proteomes" id="UP001519064">
    <property type="component" value="Unassembled WGS sequence"/>
</dbReference>
<protein>
    <submittedName>
        <fullName evidence="1">Uncharacterized protein</fullName>
    </submittedName>
</protein>
<name>A0ABS3X5D9_9ACTN</name>
<reference evidence="1 2" key="1">
    <citation type="submission" date="2020-11" db="EMBL/GenBank/DDBJ databases">
        <title>Streptomyces spirodelae sp. nov., isolated from duckweed.</title>
        <authorList>
            <person name="Saimee Y."/>
            <person name="Duangmal K."/>
        </authorList>
    </citation>
    <scope>NUCLEOTIDE SEQUENCE [LARGE SCALE GENOMIC DNA]</scope>
    <source>
        <strain evidence="1 2">S16-07</strain>
    </source>
</reference>
<dbReference type="EMBL" id="JADKMA010000007">
    <property type="protein sequence ID" value="MBO8190592.1"/>
    <property type="molecule type" value="Genomic_DNA"/>
</dbReference>
<comment type="caution">
    <text evidence="1">The sequence shown here is derived from an EMBL/GenBank/DDBJ whole genome shotgun (WGS) entry which is preliminary data.</text>
</comment>
<proteinExistence type="predicted"/>
<organism evidence="1 2">
    <name type="scientific">Streptomyces oryzae</name>
    <dbReference type="NCBI Taxonomy" id="1434886"/>
    <lineage>
        <taxon>Bacteria</taxon>
        <taxon>Bacillati</taxon>
        <taxon>Actinomycetota</taxon>
        <taxon>Actinomycetes</taxon>
        <taxon>Kitasatosporales</taxon>
        <taxon>Streptomycetaceae</taxon>
        <taxon>Streptomyces</taxon>
    </lineage>
</organism>
<dbReference type="RefSeq" id="WP_209237700.1">
    <property type="nucleotide sequence ID" value="NZ_JADKMA010000007.1"/>
</dbReference>